<feature type="domain" description="Protein kinase" evidence="1">
    <location>
        <begin position="48"/>
        <end position="166"/>
    </location>
</feature>
<sequence>MSTLSNKLFKRNFKNWTSGDKKIDDFIQKVQINEPGFIIFEWIPYDQFYDIKEIEKGGFATVCSAMWKDGPLRYDYKNKKWKRSVDDIIALKFLHNSKDLSNKFVTNEFQNEIIVYSNKYSSNIIKKYGISQNSDTKDYIMVLQYASGGNVNNYMIKNREFLIGKI</sequence>
<dbReference type="GO" id="GO:0005524">
    <property type="term" value="F:ATP binding"/>
    <property type="evidence" value="ECO:0007669"/>
    <property type="project" value="InterPro"/>
</dbReference>
<evidence type="ECO:0000259" key="1">
    <source>
        <dbReference type="PROSITE" id="PS50011"/>
    </source>
</evidence>
<evidence type="ECO:0000313" key="3">
    <source>
        <dbReference type="Proteomes" id="UP000022910"/>
    </source>
</evidence>
<dbReference type="EMBL" id="JEMT01016126">
    <property type="protein sequence ID" value="EXX71437.1"/>
    <property type="molecule type" value="Genomic_DNA"/>
</dbReference>
<dbReference type="HOGENOM" id="CLU_000288_7_17_1"/>
<reference evidence="2 3" key="1">
    <citation type="submission" date="2014-02" db="EMBL/GenBank/DDBJ databases">
        <title>Single nucleus genome sequencing reveals high similarity among nuclei of an endomycorrhizal fungus.</title>
        <authorList>
            <person name="Lin K."/>
            <person name="Geurts R."/>
            <person name="Zhang Z."/>
            <person name="Limpens E."/>
            <person name="Saunders D.G."/>
            <person name="Mu D."/>
            <person name="Pang E."/>
            <person name="Cao H."/>
            <person name="Cha H."/>
            <person name="Lin T."/>
            <person name="Zhou Q."/>
            <person name="Shang Y."/>
            <person name="Li Y."/>
            <person name="Ivanov S."/>
            <person name="Sharma T."/>
            <person name="Velzen R.V."/>
            <person name="Ruijter N.D."/>
            <person name="Aanen D.K."/>
            <person name="Win J."/>
            <person name="Kamoun S."/>
            <person name="Bisseling T."/>
            <person name="Huang S."/>
        </authorList>
    </citation>
    <scope>NUCLEOTIDE SEQUENCE [LARGE SCALE GENOMIC DNA]</scope>
    <source>
        <strain evidence="3">DAOM197198w</strain>
    </source>
</reference>
<dbReference type="Proteomes" id="UP000022910">
    <property type="component" value="Unassembled WGS sequence"/>
</dbReference>
<dbReference type="AlphaFoldDB" id="A0A015JPH7"/>
<keyword evidence="3" id="KW-1185">Reference proteome</keyword>
<dbReference type="InterPro" id="IPR000719">
    <property type="entry name" value="Prot_kinase_dom"/>
</dbReference>
<gene>
    <name evidence="2" type="ORF">RirG_078530</name>
</gene>
<comment type="caution">
    <text evidence="2">The sequence shown here is derived from an EMBL/GenBank/DDBJ whole genome shotgun (WGS) entry which is preliminary data.</text>
</comment>
<accession>A0A015JPH7</accession>
<evidence type="ECO:0000313" key="2">
    <source>
        <dbReference type="EMBL" id="EXX71437.1"/>
    </source>
</evidence>
<dbReference type="GO" id="GO:0004672">
    <property type="term" value="F:protein kinase activity"/>
    <property type="evidence" value="ECO:0007669"/>
    <property type="project" value="InterPro"/>
</dbReference>
<dbReference type="InterPro" id="IPR011009">
    <property type="entry name" value="Kinase-like_dom_sf"/>
</dbReference>
<dbReference type="PROSITE" id="PS50011">
    <property type="entry name" value="PROTEIN_KINASE_DOM"/>
    <property type="match status" value="1"/>
</dbReference>
<dbReference type="OrthoDB" id="2432957at2759"/>
<protein>
    <recommendedName>
        <fullName evidence="1">Protein kinase domain-containing protein</fullName>
    </recommendedName>
</protein>
<proteinExistence type="predicted"/>
<dbReference type="Pfam" id="PF07714">
    <property type="entry name" value="PK_Tyr_Ser-Thr"/>
    <property type="match status" value="1"/>
</dbReference>
<dbReference type="Gene3D" id="1.10.510.10">
    <property type="entry name" value="Transferase(Phosphotransferase) domain 1"/>
    <property type="match status" value="1"/>
</dbReference>
<name>A0A015JPH7_RHIIW</name>
<organism evidence="2 3">
    <name type="scientific">Rhizophagus irregularis (strain DAOM 197198w)</name>
    <name type="common">Glomus intraradices</name>
    <dbReference type="NCBI Taxonomy" id="1432141"/>
    <lineage>
        <taxon>Eukaryota</taxon>
        <taxon>Fungi</taxon>
        <taxon>Fungi incertae sedis</taxon>
        <taxon>Mucoromycota</taxon>
        <taxon>Glomeromycotina</taxon>
        <taxon>Glomeromycetes</taxon>
        <taxon>Glomerales</taxon>
        <taxon>Glomeraceae</taxon>
        <taxon>Rhizophagus</taxon>
    </lineage>
</organism>
<dbReference type="SUPFAM" id="SSF56112">
    <property type="entry name" value="Protein kinase-like (PK-like)"/>
    <property type="match status" value="1"/>
</dbReference>
<dbReference type="InterPro" id="IPR001245">
    <property type="entry name" value="Ser-Thr/Tyr_kinase_cat_dom"/>
</dbReference>